<feature type="non-terminal residue" evidence="2">
    <location>
        <position position="1"/>
    </location>
</feature>
<evidence type="ECO:0000259" key="1">
    <source>
        <dbReference type="PROSITE" id="PS50075"/>
    </source>
</evidence>
<dbReference type="Gene3D" id="3.30.300.30">
    <property type="match status" value="1"/>
</dbReference>
<evidence type="ECO:0000313" key="2">
    <source>
        <dbReference type="EMBL" id="MFG6449808.1"/>
    </source>
</evidence>
<dbReference type="Pfam" id="PF00975">
    <property type="entry name" value="Thioesterase"/>
    <property type="match status" value="1"/>
</dbReference>
<dbReference type="InterPro" id="IPR036736">
    <property type="entry name" value="ACP-like_sf"/>
</dbReference>
<accession>A0ABW7FZU9</accession>
<gene>
    <name evidence="2" type="ORF">ACG0Z6_16400</name>
</gene>
<protein>
    <submittedName>
        <fullName evidence="2">Thioesterase domain-containing protein</fullName>
    </submittedName>
</protein>
<dbReference type="InterPro" id="IPR001031">
    <property type="entry name" value="Thioesterase"/>
</dbReference>
<dbReference type="Proteomes" id="UP001606099">
    <property type="component" value="Unassembled WGS sequence"/>
</dbReference>
<feature type="domain" description="Carrier" evidence="1">
    <location>
        <begin position="46"/>
        <end position="122"/>
    </location>
</feature>
<reference evidence="2 3" key="1">
    <citation type="submission" date="2024-08" db="EMBL/GenBank/DDBJ databases">
        <authorList>
            <person name="Lu H."/>
        </authorList>
    </citation>
    <scope>NUCLEOTIDE SEQUENCE [LARGE SCALE GENOMIC DNA]</scope>
    <source>
        <strain evidence="2 3">BYS180W</strain>
    </source>
</reference>
<dbReference type="SUPFAM" id="SSF56801">
    <property type="entry name" value="Acetyl-CoA synthetase-like"/>
    <property type="match status" value="1"/>
</dbReference>
<comment type="caution">
    <text evidence="2">The sequence shown here is derived from an EMBL/GenBank/DDBJ whole genome shotgun (WGS) entry which is preliminary data.</text>
</comment>
<proteinExistence type="predicted"/>
<keyword evidence="3" id="KW-1185">Reference proteome</keyword>
<dbReference type="InterPro" id="IPR029058">
    <property type="entry name" value="AB_hydrolase_fold"/>
</dbReference>
<evidence type="ECO:0000313" key="3">
    <source>
        <dbReference type="Proteomes" id="UP001606099"/>
    </source>
</evidence>
<dbReference type="SUPFAM" id="SSF47336">
    <property type="entry name" value="ACP-like"/>
    <property type="match status" value="1"/>
</dbReference>
<dbReference type="InterPro" id="IPR009081">
    <property type="entry name" value="PP-bd_ACP"/>
</dbReference>
<dbReference type="EMBL" id="JBIGHZ010000006">
    <property type="protein sequence ID" value="MFG6449808.1"/>
    <property type="molecule type" value="Genomic_DNA"/>
</dbReference>
<dbReference type="Gene3D" id="1.10.1200.10">
    <property type="entry name" value="ACP-like"/>
    <property type="match status" value="1"/>
</dbReference>
<dbReference type="PANTHER" id="PTHR45527:SF1">
    <property type="entry name" value="FATTY ACID SYNTHASE"/>
    <property type="match status" value="1"/>
</dbReference>
<dbReference type="Gene3D" id="3.40.50.1820">
    <property type="entry name" value="alpha/beta hydrolase"/>
    <property type="match status" value="1"/>
</dbReference>
<name>A0ABW7FZU9_9BURK</name>
<dbReference type="InterPro" id="IPR045851">
    <property type="entry name" value="AMP-bd_C_sf"/>
</dbReference>
<dbReference type="PANTHER" id="PTHR45527">
    <property type="entry name" value="NONRIBOSOMAL PEPTIDE SYNTHETASE"/>
    <property type="match status" value="1"/>
</dbReference>
<dbReference type="RefSeq" id="WP_394463385.1">
    <property type="nucleotide sequence ID" value="NZ_JBIGHZ010000006.1"/>
</dbReference>
<dbReference type="SUPFAM" id="SSF53474">
    <property type="entry name" value="alpha/beta-Hydrolases"/>
    <property type="match status" value="1"/>
</dbReference>
<dbReference type="Pfam" id="PF00550">
    <property type="entry name" value="PP-binding"/>
    <property type="match status" value="1"/>
</dbReference>
<organism evidence="2 3">
    <name type="scientific">Roseateles rivi</name>
    <dbReference type="NCBI Taxonomy" id="3299028"/>
    <lineage>
        <taxon>Bacteria</taxon>
        <taxon>Pseudomonadati</taxon>
        <taxon>Pseudomonadota</taxon>
        <taxon>Betaproteobacteria</taxon>
        <taxon>Burkholderiales</taxon>
        <taxon>Sphaerotilaceae</taxon>
        <taxon>Roseateles</taxon>
    </lineage>
</organism>
<sequence>ALARQLPEYMVPALIVRLDGLPLNANGKVDRKALPQPQGIERVYEAPQGEVEEQLAAIWAEVLGIERVGRHDNFFEIGGHSLAALRIVAACDARFGSGTLSVGEAIQNSVLREQAQMIATPDPCGTREQDDLRAARRGGVARGVPLFCFPGLHVNRTEYDGIVKAVAGDRAVYTFDCYTLSRARWKAWRFEELAARYAEQVLELGERGPVALLGWSSGGDLAYEVGRQLKDRIPVAFVGMLDVCHPVGAYAATEGGEALRFDEAFATWREQSRMAPHWRRLLDPLEPGEKALIQDLVRKQWSPLPLDGPALGSEEFAAFAGIGHSIMMRRYCWEPCELPIHAWHADDTLTRKSAEVRDWSELSKLLLDRVVDACDHRSLLVNPGFLAELRECLEASERCYGKELYGRIG</sequence>
<dbReference type="PROSITE" id="PS50075">
    <property type="entry name" value="CARRIER"/>
    <property type="match status" value="1"/>
</dbReference>